<dbReference type="EMBL" id="JAAKFY010000006">
    <property type="protein sequence ID" value="KAF3855569.1"/>
    <property type="molecule type" value="Genomic_DNA"/>
</dbReference>
<keyword evidence="3" id="KW-1185">Reference proteome</keyword>
<name>A0A7J5Z3D2_DISMA</name>
<proteinExistence type="predicted"/>
<organism evidence="2 3">
    <name type="scientific">Dissostichus mawsoni</name>
    <name type="common">Antarctic cod</name>
    <dbReference type="NCBI Taxonomy" id="36200"/>
    <lineage>
        <taxon>Eukaryota</taxon>
        <taxon>Metazoa</taxon>
        <taxon>Chordata</taxon>
        <taxon>Craniata</taxon>
        <taxon>Vertebrata</taxon>
        <taxon>Euteleostomi</taxon>
        <taxon>Actinopterygii</taxon>
        <taxon>Neopterygii</taxon>
        <taxon>Teleostei</taxon>
        <taxon>Neoteleostei</taxon>
        <taxon>Acanthomorphata</taxon>
        <taxon>Eupercaria</taxon>
        <taxon>Perciformes</taxon>
        <taxon>Notothenioidei</taxon>
        <taxon>Nototheniidae</taxon>
        <taxon>Dissostichus</taxon>
    </lineage>
</organism>
<comment type="caution">
    <text evidence="2">The sequence shown here is derived from an EMBL/GenBank/DDBJ whole genome shotgun (WGS) entry which is preliminary data.</text>
</comment>
<evidence type="ECO:0000313" key="3">
    <source>
        <dbReference type="Proteomes" id="UP000518266"/>
    </source>
</evidence>
<dbReference type="InterPro" id="IPR053921">
    <property type="entry name" value="MKRN2OS-like_C"/>
</dbReference>
<dbReference type="Proteomes" id="UP000518266">
    <property type="component" value="Unassembled WGS sequence"/>
</dbReference>
<dbReference type="InterPro" id="IPR032016">
    <property type="entry name" value="MKRN2OS-like"/>
</dbReference>
<evidence type="ECO:0000259" key="1">
    <source>
        <dbReference type="Pfam" id="PF16044"/>
    </source>
</evidence>
<dbReference type="OrthoDB" id="10065749at2759"/>
<dbReference type="PANTHER" id="PTHR33963">
    <property type="entry name" value="MKRN2 OPPOSITE STRAND PROTEIN"/>
    <property type="match status" value="1"/>
</dbReference>
<accession>A0A7J5Z3D2</accession>
<dbReference type="PANTHER" id="PTHR33963:SF2">
    <property type="entry name" value="MKRN2 OPPOSITE STRAND PROTEIN"/>
    <property type="match status" value="1"/>
</dbReference>
<evidence type="ECO:0000313" key="2">
    <source>
        <dbReference type="EMBL" id="KAF3855569.1"/>
    </source>
</evidence>
<gene>
    <name evidence="2" type="ORF">F7725_016292</name>
</gene>
<protein>
    <recommendedName>
        <fullName evidence="1">MKRN2 opposite strand protein-like C-terminal domain-containing protein</fullName>
    </recommendedName>
</protein>
<dbReference type="Pfam" id="PF16044">
    <property type="entry name" value="DUF4796_C"/>
    <property type="match status" value="2"/>
</dbReference>
<feature type="domain" description="MKRN2 opposite strand protein-like C-terminal" evidence="1">
    <location>
        <begin position="32"/>
        <end position="90"/>
    </location>
</feature>
<sequence length="174" mass="19711">MSSDRLSPSNQVPGACPSCGEDLRERRLQEAPVSLPSPFSNAHKTSCCLLVAPAHNNTTSEFDGTSDLHTGISNTEGVVYNYTRAGVVRELSGFDEQHHNCLSFCLSFVNRVLAAEGREALSRETFTQIFILPRVQRVQKYLFLYKHLQTHQYYLVDREEDRQEDTQEETQEGI</sequence>
<dbReference type="AlphaFoldDB" id="A0A7J5Z3D2"/>
<reference evidence="2 3" key="1">
    <citation type="submission" date="2020-03" db="EMBL/GenBank/DDBJ databases">
        <title>Dissostichus mawsoni Genome sequencing and assembly.</title>
        <authorList>
            <person name="Park H."/>
        </authorList>
    </citation>
    <scope>NUCLEOTIDE SEQUENCE [LARGE SCALE GENOMIC DNA]</scope>
    <source>
        <strain evidence="2">DM0001</strain>
        <tissue evidence="2">Muscle</tissue>
    </source>
</reference>
<feature type="domain" description="MKRN2 opposite strand protein-like C-terminal" evidence="1">
    <location>
        <begin position="93"/>
        <end position="148"/>
    </location>
</feature>